<accession>A0A934R9U1</accession>
<name>A0A934R9U1_9BACT</name>
<dbReference type="RefSeq" id="WP_200277664.1">
    <property type="nucleotide sequence ID" value="NZ_JAENII010000003.1"/>
</dbReference>
<evidence type="ECO:0000256" key="1">
    <source>
        <dbReference type="SAM" id="MobiDB-lite"/>
    </source>
</evidence>
<feature type="region of interest" description="Disordered" evidence="1">
    <location>
        <begin position="926"/>
        <end position="945"/>
    </location>
</feature>
<comment type="caution">
    <text evidence="2">The sequence shown here is derived from an EMBL/GenBank/DDBJ whole genome shotgun (WGS) entry which is preliminary data.</text>
</comment>
<gene>
    <name evidence="2" type="ORF">JIN81_06045</name>
</gene>
<dbReference type="AlphaFoldDB" id="A0A934R9U1"/>
<feature type="compositionally biased region" description="Polar residues" evidence="1">
    <location>
        <begin position="1"/>
        <end position="10"/>
    </location>
</feature>
<organism evidence="2 3">
    <name type="scientific">Haloferula rosea</name>
    <dbReference type="NCBI Taxonomy" id="490093"/>
    <lineage>
        <taxon>Bacteria</taxon>
        <taxon>Pseudomonadati</taxon>
        <taxon>Verrucomicrobiota</taxon>
        <taxon>Verrucomicrobiia</taxon>
        <taxon>Verrucomicrobiales</taxon>
        <taxon>Verrucomicrobiaceae</taxon>
        <taxon>Haloferula</taxon>
    </lineage>
</organism>
<keyword evidence="3" id="KW-1185">Reference proteome</keyword>
<feature type="compositionally biased region" description="Polar residues" evidence="1">
    <location>
        <begin position="930"/>
        <end position="941"/>
    </location>
</feature>
<feature type="region of interest" description="Disordered" evidence="1">
    <location>
        <begin position="1"/>
        <end position="34"/>
    </location>
</feature>
<dbReference type="Proteomes" id="UP000658278">
    <property type="component" value="Unassembled WGS sequence"/>
</dbReference>
<proteinExistence type="predicted"/>
<reference evidence="2" key="1">
    <citation type="submission" date="2021-01" db="EMBL/GenBank/DDBJ databases">
        <title>Modified the classification status of verrucomicrobia.</title>
        <authorList>
            <person name="Feng X."/>
        </authorList>
    </citation>
    <scope>NUCLEOTIDE SEQUENCE</scope>
    <source>
        <strain evidence="2">KCTC 22201</strain>
    </source>
</reference>
<evidence type="ECO:0000313" key="2">
    <source>
        <dbReference type="EMBL" id="MBK1826570.1"/>
    </source>
</evidence>
<dbReference type="EMBL" id="JAENII010000003">
    <property type="protein sequence ID" value="MBK1826570.1"/>
    <property type="molecule type" value="Genomic_DNA"/>
</dbReference>
<feature type="region of interest" description="Disordered" evidence="1">
    <location>
        <begin position="971"/>
        <end position="996"/>
    </location>
</feature>
<evidence type="ECO:0000313" key="3">
    <source>
        <dbReference type="Proteomes" id="UP000658278"/>
    </source>
</evidence>
<dbReference type="Pfam" id="PF15892">
    <property type="entry name" value="BNR_4"/>
    <property type="match status" value="1"/>
</dbReference>
<sequence length="1089" mass="116977">MHTGTTQSPALSHGSRPAGRHPLHPEATRLSGNPQIEKELTDKLHAMSSPTMKPARVSAWLAICWISSLWIIPLDAEVSISRIGQSLVHDRAQPQNVSKPLNLRSHQDDAITSFNGHQYCVFYSYANANTAQRFVTLGRRALPSGSWETIVFTDYTQTRNDPHNVIAIGICPGDGTIHLAFDHHNEDLNYRVSVQGLATNPGSHAWVASKFNAVRDSLPGLSSSVTTGFTYARFAPKPDGDLLLIRRKGSAIAGKSMIYTYDQNDHDWSSHGVYIDGTQVLYTNDAGNDTKLNGYLNGITYGGNRLHASWVWRTEGQTSNQNFDFMYAYSDDHGITWRNNAGQIAGTTNSDAITYDNDPPVKVLDYPEGTGLVNQAGQAVDAAGRVHVVQRKNGKFLHIHRDTSGTWNQNLTTIDGGRHKITTDPSGNAYLITSSARIYAATPENDFDDWSLVYSADSGNFAGEPLFDEERMRNEGVLTLLVAEPGSSQNLHTLDLQISPVSTGPIPQDVDLQSWEDPTTWDPDGTPHFSRHYTTTMRLRTPGTTATFPGASLTLFDGGQLQLRNTGTDVTTVDTLILDGGNIYAGTGSNVTSILDGGIDVASDSELRGYWSGTSGRSLRIDSQIEGNATLTSTASDPDSSHQLLITHPANTFAGTWISEAGILEFQSPESIGSGSIEVKEHGSLIIHGEWDGTATGSTLTVADSPEAQVQLGANHWAVTALNLGDIAMPHGHYTASGLNLIASHPVFSGSGSIRVGPPLAALLISQPEDASVRENPDVVDQSSTTTLLGTGGSSPWVDRCTVFVFRLPDLGDSADPFLTSALTFNYQSKQGDLYNNDLYAVRVSTSPEVLASDYYGQTSILDPGDAIRLQSNILTNSTPFGLVETSATGNEALRAFLNDAYDGGSGSGKYVLLRLNSADPKDGIDRATLTMSEGGQQSPVDTRPRISFTAEADASPLELWRFEHFGTTAGLGPADDEADANGDGESNLLEFGTGQDPHASTLATTPLTDAGTSLTFSFDRSLDAMAEGLTFTVVWSDTLLDGSWSDEGVSHTVAAESEGMQHIEASVPPSPLGRRFVRLQVSSPQPSN</sequence>
<protein>
    <submittedName>
        <fullName evidence="2">BNR repeat-containing protein</fullName>
    </submittedName>
</protein>